<protein>
    <recommendedName>
        <fullName evidence="6">Capsid protein</fullName>
    </recommendedName>
</protein>
<feature type="compositionally biased region" description="Acidic residues" evidence="7">
    <location>
        <begin position="583"/>
        <end position="597"/>
    </location>
</feature>
<dbReference type="InterPro" id="IPR004219">
    <property type="entry name" value="TTvirus_Unk"/>
</dbReference>
<name>A0A0A7TXL6_9VIRU</name>
<evidence type="ECO:0000256" key="2">
    <source>
        <dbReference type="ARBA" id="ARBA00006131"/>
    </source>
</evidence>
<evidence type="ECO:0000256" key="5">
    <source>
        <dbReference type="ARBA" id="ARBA00022844"/>
    </source>
</evidence>
<evidence type="ECO:0000313" key="9">
    <source>
        <dbReference type="Proteomes" id="UP000243664"/>
    </source>
</evidence>
<keyword evidence="3 6" id="KW-1140">T=1 icosahedral capsid protein</keyword>
<evidence type="ECO:0000256" key="1">
    <source>
        <dbReference type="ARBA" id="ARBA00004328"/>
    </source>
</evidence>
<organism evidence="8 9">
    <name type="scientific">Seal anellovirus 4</name>
    <dbReference type="NCBI Taxonomy" id="1566011"/>
    <lineage>
        <taxon>Viruses</taxon>
        <taxon>Monodnaviria</taxon>
        <taxon>Shotokuvirae</taxon>
        <taxon>Commensaviricota</taxon>
        <taxon>Cardeaviricetes</taxon>
        <taxon>Sanitavirales</taxon>
        <taxon>Anelloviridae</taxon>
        <taxon>Nutorquevirus</taxon>
        <taxon>Nutorquevirus phoci4</taxon>
        <taxon>Torque teno seal virus 4</taxon>
    </lineage>
</organism>
<accession>A0A0A7TXL6</accession>
<keyword evidence="4 6" id="KW-0167">Capsid protein</keyword>
<evidence type="ECO:0000256" key="4">
    <source>
        <dbReference type="ARBA" id="ARBA00022561"/>
    </source>
</evidence>
<dbReference type="RefSeq" id="YP_009115496.1">
    <property type="nucleotide sequence ID" value="NC_026138.1"/>
</dbReference>
<feature type="compositionally biased region" description="Polar residues" evidence="7">
    <location>
        <begin position="573"/>
        <end position="582"/>
    </location>
</feature>
<comment type="function">
    <text evidence="6">Self-assembles to form an icosahedral capsid.</text>
</comment>
<dbReference type="Proteomes" id="UP000243664">
    <property type="component" value="Segment"/>
</dbReference>
<evidence type="ECO:0000256" key="3">
    <source>
        <dbReference type="ARBA" id="ARBA00022431"/>
    </source>
</evidence>
<evidence type="ECO:0000256" key="6">
    <source>
        <dbReference type="RuleBase" id="RU361230"/>
    </source>
</evidence>
<dbReference type="KEGG" id="vg:22835139"/>
<comment type="subcellular location">
    <subcellularLocation>
        <location evidence="1 6">Virion</location>
    </subcellularLocation>
</comment>
<dbReference type="GeneID" id="22835139"/>
<comment type="similarity">
    <text evidence="2 6">Belongs to the anelloviridae capsid protein family.</text>
</comment>
<proteinExistence type="inferred from homology"/>
<dbReference type="EMBL" id="KM262783">
    <property type="protein sequence ID" value="AJA71664.1"/>
    <property type="molecule type" value="Genomic_DNA"/>
</dbReference>
<keyword evidence="5 6" id="KW-0946">Virion</keyword>
<dbReference type="GO" id="GO:0039615">
    <property type="term" value="C:T=1 icosahedral viral capsid"/>
    <property type="evidence" value="ECO:0007669"/>
    <property type="project" value="UniProtKB-UniRule"/>
</dbReference>
<reference evidence="8 9" key="1">
    <citation type="journal article" date="2014" name="J. Gen. Virol.">
        <title>Identification of DNA sequences that imply a novel gammaherpesvirus in seals.</title>
        <authorList>
            <person name="Bodewes R."/>
            <person name="Sanchez Contreras G.J."/>
            <person name="Rubio Garcia A."/>
            <person name="Hapsari R."/>
            <person name="van de Bildt M.W."/>
            <person name="Kuiken T."/>
            <person name="Osterhaus A.D."/>
        </authorList>
    </citation>
    <scope>NUCLEOTIDE SEQUENCE [LARGE SCALE GENOMIC DNA]</scope>
    <source>
        <strain evidence="8">SeAv4-PV13-431</strain>
    </source>
</reference>
<dbReference type="Pfam" id="PF02956">
    <property type="entry name" value="TT_ORF1"/>
    <property type="match status" value="1"/>
</dbReference>
<feature type="region of interest" description="Disordered" evidence="7">
    <location>
        <begin position="550"/>
        <end position="620"/>
    </location>
</feature>
<evidence type="ECO:0000256" key="7">
    <source>
        <dbReference type="SAM" id="MobiDB-lite"/>
    </source>
</evidence>
<feature type="compositionally biased region" description="Basic residues" evidence="7">
    <location>
        <begin position="602"/>
        <end position="620"/>
    </location>
</feature>
<evidence type="ECO:0000313" key="8">
    <source>
        <dbReference type="EMBL" id="AJA71664.1"/>
    </source>
</evidence>
<dbReference type="OrthoDB" id="3295at10239"/>
<sequence>MAWYWRWRTRRWRWRPRRRFVRRRRRFYPRRANRLRYNRRWVRRRRFRRRRRRHAPFTSKVLLWNPSRIVRCKIIGWHPGLFCNQFNTIDTCYVNAIEDKQTVQGFRGGGVAFLALTLNMLYREHIFGRNFWTRSNEGFDLAQYRGTRVTFFPHYQLPYIVTWLRDFATPVDKHIQDMHPQRALFGPNHKVILPRVFGRKRKWSLYIRPPPLNERKWYSMVSWCNVVIAKIGISFINLTSPLLHQESPFPAVFCGYTMQSGSFGEPPRCMLDPEGLPKVRENPTWHVGNYNLPCCYRPLWDDGTDNYVLMNYTNKPPSVQGTYRPTGTGQEVLIWQAKNRHALLAMVLRFNRIKRNYLCKPLATWQIFWPSVMGMYWYVDQARVLEGTVDTIVPDMSITVPEELPTKTNRSWIIFTPPRGENMAKIREHIHGNNIMTWPTLPQVKTICSRIAGSAGFTIGYGEMPIKTANVPFFYKSYWRWGGSFADADTRVRNPCVELPMATGTDRLGVQIRDPATVSLANIHPWDLENGSITKPAMLRILSSILGPGSHLPGAPTADPQLPQAKEGEELPEQSSSSGDSDTPTEEEPPTSEEEQETSQVWRRKLQRMGKRLRREQQYRRRVKQRLLELSGYQHPSTQFME</sequence>